<accession>A0AAD5LMY7</accession>
<dbReference type="InterPro" id="IPR036191">
    <property type="entry name" value="RRF_sf"/>
</dbReference>
<dbReference type="PANTHER" id="PTHR20982:SF3">
    <property type="entry name" value="MITOCHONDRIAL RIBOSOME RECYCLING FACTOR PSEUDO 1"/>
    <property type="match status" value="1"/>
</dbReference>
<dbReference type="PANTHER" id="PTHR20982">
    <property type="entry name" value="RIBOSOME RECYCLING FACTOR"/>
    <property type="match status" value="1"/>
</dbReference>
<protein>
    <recommendedName>
        <fullName evidence="5">Ribosome recycling factor domain-containing protein</fullName>
    </recommendedName>
</protein>
<organism evidence="6 7">
    <name type="scientific">Pythium insidiosum</name>
    <name type="common">Pythiosis disease agent</name>
    <dbReference type="NCBI Taxonomy" id="114742"/>
    <lineage>
        <taxon>Eukaryota</taxon>
        <taxon>Sar</taxon>
        <taxon>Stramenopiles</taxon>
        <taxon>Oomycota</taxon>
        <taxon>Peronosporomycetes</taxon>
        <taxon>Pythiales</taxon>
        <taxon>Pythiaceae</taxon>
        <taxon>Pythium</taxon>
    </lineage>
</organism>
<evidence type="ECO:0000256" key="1">
    <source>
        <dbReference type="ARBA" id="ARBA00005912"/>
    </source>
</evidence>
<dbReference type="Gene3D" id="3.30.1360.40">
    <property type="match status" value="1"/>
</dbReference>
<evidence type="ECO:0000256" key="4">
    <source>
        <dbReference type="SAM" id="MobiDB-lite"/>
    </source>
</evidence>
<dbReference type="Gene3D" id="1.10.132.20">
    <property type="entry name" value="Ribosome-recycling factor"/>
    <property type="match status" value="1"/>
</dbReference>
<dbReference type="GO" id="GO:0005739">
    <property type="term" value="C:mitochondrion"/>
    <property type="evidence" value="ECO:0007669"/>
    <property type="project" value="TreeGrafter"/>
</dbReference>
<evidence type="ECO:0000313" key="7">
    <source>
        <dbReference type="Proteomes" id="UP001209570"/>
    </source>
</evidence>
<feature type="region of interest" description="Disordered" evidence="4">
    <location>
        <begin position="53"/>
        <end position="75"/>
    </location>
</feature>
<evidence type="ECO:0000313" key="6">
    <source>
        <dbReference type="EMBL" id="KAJ0403582.1"/>
    </source>
</evidence>
<gene>
    <name evidence="6" type="ORF">P43SY_009030</name>
</gene>
<keyword evidence="2" id="KW-0963">Cytoplasm</keyword>
<feature type="domain" description="Ribosome recycling factor" evidence="5">
    <location>
        <begin position="100"/>
        <end position="260"/>
    </location>
</feature>
<dbReference type="InterPro" id="IPR023584">
    <property type="entry name" value="Ribosome_recyc_fac_dom"/>
</dbReference>
<comment type="similarity">
    <text evidence="1">Belongs to the RRF family.</text>
</comment>
<keyword evidence="7" id="KW-1185">Reference proteome</keyword>
<dbReference type="GO" id="GO:0043023">
    <property type="term" value="F:ribosomal large subunit binding"/>
    <property type="evidence" value="ECO:0007669"/>
    <property type="project" value="TreeGrafter"/>
</dbReference>
<dbReference type="GO" id="GO:0006412">
    <property type="term" value="P:translation"/>
    <property type="evidence" value="ECO:0007669"/>
    <property type="project" value="UniProtKB-KW"/>
</dbReference>
<dbReference type="Pfam" id="PF01765">
    <property type="entry name" value="RRF"/>
    <property type="match status" value="1"/>
</dbReference>
<name>A0AAD5LMY7_PYTIN</name>
<sequence>MSALRVTRLVRLTRVATHAAARQSLRTPMAPAVAASCSPLLAALPASRTFSKAAGKKAKGKSDKQPAPSSDSAAEDAEQAVAVLLEKAKKNMNGAVLQFTRTLAQMRPGRADAGMFDELHVPAYGQHVPLSQVAQVSVSGSHAVTVNIYDPSLLPDVKKAIEAMNPVFSVREDAHALQISFPKMSKETRAEMIKAVKKHAEQSRQHVRRVRQDAMNHAKKLKESMSEDDVKAHQDEIQELTDEAVKEISSLLAAKEKDLMEV</sequence>
<dbReference type="FunFam" id="1.10.132.20:FF:000001">
    <property type="entry name" value="Ribosome-recycling factor"/>
    <property type="match status" value="1"/>
</dbReference>
<evidence type="ECO:0000256" key="3">
    <source>
        <dbReference type="ARBA" id="ARBA00022917"/>
    </source>
</evidence>
<evidence type="ECO:0000259" key="5">
    <source>
        <dbReference type="Pfam" id="PF01765"/>
    </source>
</evidence>
<dbReference type="Proteomes" id="UP001209570">
    <property type="component" value="Unassembled WGS sequence"/>
</dbReference>
<keyword evidence="3" id="KW-0648">Protein biosynthesis</keyword>
<reference evidence="6" key="1">
    <citation type="submission" date="2021-12" db="EMBL/GenBank/DDBJ databases">
        <title>Prjna785345.</title>
        <authorList>
            <person name="Rujirawat T."/>
            <person name="Krajaejun T."/>
        </authorList>
    </citation>
    <scope>NUCLEOTIDE SEQUENCE</scope>
    <source>
        <strain evidence="6">Pi057C3</strain>
    </source>
</reference>
<dbReference type="InterPro" id="IPR002661">
    <property type="entry name" value="Ribosome_recyc_fac"/>
</dbReference>
<proteinExistence type="inferred from homology"/>
<comment type="caution">
    <text evidence="6">The sequence shown here is derived from an EMBL/GenBank/DDBJ whole genome shotgun (WGS) entry which is preliminary data.</text>
</comment>
<evidence type="ECO:0000256" key="2">
    <source>
        <dbReference type="ARBA" id="ARBA00022490"/>
    </source>
</evidence>
<dbReference type="SUPFAM" id="SSF55194">
    <property type="entry name" value="Ribosome recycling factor, RRF"/>
    <property type="match status" value="1"/>
</dbReference>
<dbReference type="AlphaFoldDB" id="A0AAD5LMY7"/>
<dbReference type="EMBL" id="JAKCXM010000079">
    <property type="protein sequence ID" value="KAJ0403582.1"/>
    <property type="molecule type" value="Genomic_DNA"/>
</dbReference>